<comment type="subcellular location">
    <subcellularLocation>
        <location evidence="5">Cytoplasm</location>
    </subcellularLocation>
</comment>
<dbReference type="Pfam" id="PF02590">
    <property type="entry name" value="SPOUT_MTase"/>
    <property type="match status" value="1"/>
</dbReference>
<comment type="function">
    <text evidence="5">Specifically methylates the pseudouridine at position 1915 (m3Psi1915) in 23S rRNA.</text>
</comment>
<keyword evidence="5" id="KW-0698">rRNA processing</keyword>
<dbReference type="EMBL" id="JAANAS010000002">
    <property type="protein sequence ID" value="NGZ88942.1"/>
    <property type="molecule type" value="Genomic_DNA"/>
</dbReference>
<dbReference type="Proteomes" id="UP000643701">
    <property type="component" value="Unassembled WGS sequence"/>
</dbReference>
<keyword evidence="3 5" id="KW-0949">S-adenosyl-L-methionine</keyword>
<evidence type="ECO:0000313" key="7">
    <source>
        <dbReference type="Proteomes" id="UP000643701"/>
    </source>
</evidence>
<dbReference type="InterPro" id="IPR029026">
    <property type="entry name" value="tRNA_m1G_MTases_N"/>
</dbReference>
<dbReference type="CDD" id="cd18081">
    <property type="entry name" value="RlmH-like"/>
    <property type="match status" value="1"/>
</dbReference>
<dbReference type="AlphaFoldDB" id="A0A967DZ07"/>
<feature type="binding site" evidence="5">
    <location>
        <begin position="124"/>
        <end position="129"/>
    </location>
    <ligand>
        <name>S-adenosyl-L-methionine</name>
        <dbReference type="ChEBI" id="CHEBI:59789"/>
    </ligand>
</feature>
<dbReference type="NCBIfam" id="NF000990">
    <property type="entry name" value="PRK00103.2-4"/>
    <property type="match status" value="1"/>
</dbReference>
<dbReference type="InterPro" id="IPR003742">
    <property type="entry name" value="RlmH-like"/>
</dbReference>
<evidence type="ECO:0000256" key="3">
    <source>
        <dbReference type="ARBA" id="ARBA00022691"/>
    </source>
</evidence>
<evidence type="ECO:0000313" key="6">
    <source>
        <dbReference type="EMBL" id="NGZ88942.1"/>
    </source>
</evidence>
<proteinExistence type="inferred from homology"/>
<dbReference type="HAMAP" id="MF_00658">
    <property type="entry name" value="23SrRNA_methyltr_H"/>
    <property type="match status" value="1"/>
</dbReference>
<name>A0A967DZ07_9FLAO</name>
<evidence type="ECO:0000256" key="1">
    <source>
        <dbReference type="ARBA" id="ARBA00022603"/>
    </source>
</evidence>
<keyword evidence="2 5" id="KW-0808">Transferase</keyword>
<comment type="similarity">
    <text evidence="4 5">Belongs to the RNA methyltransferase RlmH family.</text>
</comment>
<gene>
    <name evidence="5 6" type="primary">rlmH</name>
    <name evidence="6" type="ORF">G7034_01590</name>
</gene>
<dbReference type="GO" id="GO:0070038">
    <property type="term" value="F:rRNA (pseudouridine-N3-)-methyltransferase activity"/>
    <property type="evidence" value="ECO:0007669"/>
    <property type="project" value="UniProtKB-UniRule"/>
</dbReference>
<dbReference type="GO" id="GO:0005737">
    <property type="term" value="C:cytoplasm"/>
    <property type="evidence" value="ECO:0007669"/>
    <property type="project" value="UniProtKB-SubCell"/>
</dbReference>
<dbReference type="InterPro" id="IPR029028">
    <property type="entry name" value="Alpha/beta_knot_MTases"/>
</dbReference>
<dbReference type="SUPFAM" id="SSF75217">
    <property type="entry name" value="alpha/beta knot"/>
    <property type="match status" value="1"/>
</dbReference>
<comment type="subunit">
    <text evidence="5">Homodimer.</text>
</comment>
<comment type="catalytic activity">
    <reaction evidence="5">
        <text>pseudouridine(1915) in 23S rRNA + S-adenosyl-L-methionine = N(3)-methylpseudouridine(1915) in 23S rRNA + S-adenosyl-L-homocysteine + H(+)</text>
        <dbReference type="Rhea" id="RHEA:42752"/>
        <dbReference type="Rhea" id="RHEA-COMP:10221"/>
        <dbReference type="Rhea" id="RHEA-COMP:10222"/>
        <dbReference type="ChEBI" id="CHEBI:15378"/>
        <dbReference type="ChEBI" id="CHEBI:57856"/>
        <dbReference type="ChEBI" id="CHEBI:59789"/>
        <dbReference type="ChEBI" id="CHEBI:65314"/>
        <dbReference type="ChEBI" id="CHEBI:74486"/>
        <dbReference type="EC" id="2.1.1.177"/>
    </reaction>
</comment>
<dbReference type="EC" id="2.1.1.177" evidence="5"/>
<protein>
    <recommendedName>
        <fullName evidence="5">Ribosomal RNA large subunit methyltransferase H</fullName>
        <ecNumber evidence="5">2.1.1.177</ecNumber>
    </recommendedName>
    <alternativeName>
        <fullName evidence="5">23S rRNA (pseudouridine1915-N3)-methyltransferase</fullName>
    </alternativeName>
    <alternativeName>
        <fullName evidence="5">23S rRNA m3Psi1915 methyltransferase</fullName>
    </alternativeName>
    <alternativeName>
        <fullName evidence="5">rRNA (pseudouridine-N3-)-methyltransferase RlmH</fullName>
    </alternativeName>
</protein>
<accession>A0A967DZ07</accession>
<feature type="binding site" evidence="5">
    <location>
        <position position="105"/>
    </location>
    <ligand>
        <name>S-adenosyl-L-methionine</name>
        <dbReference type="ChEBI" id="CHEBI:59789"/>
    </ligand>
</feature>
<comment type="caution">
    <text evidence="5">Lacks conserved residue(s) required for the propagation of feature annotation.</text>
</comment>
<organism evidence="6 7">
    <name type="scientific">Psychroflexus maritimus</name>
    <dbReference type="NCBI Taxonomy" id="2714865"/>
    <lineage>
        <taxon>Bacteria</taxon>
        <taxon>Pseudomonadati</taxon>
        <taxon>Bacteroidota</taxon>
        <taxon>Flavobacteriia</taxon>
        <taxon>Flavobacteriales</taxon>
        <taxon>Flavobacteriaceae</taxon>
        <taxon>Psychroflexus</taxon>
    </lineage>
</organism>
<evidence type="ECO:0000256" key="2">
    <source>
        <dbReference type="ARBA" id="ARBA00022679"/>
    </source>
</evidence>
<keyword evidence="7" id="KW-1185">Reference proteome</keyword>
<dbReference type="PANTHER" id="PTHR33603">
    <property type="entry name" value="METHYLTRANSFERASE"/>
    <property type="match status" value="1"/>
</dbReference>
<dbReference type="PIRSF" id="PIRSF004505">
    <property type="entry name" value="MT_bac"/>
    <property type="match status" value="1"/>
</dbReference>
<sequence length="157" mass="18573">MQLKIIAIGKTDNQDLIQLIKEYEKRLQRFAKLQWIIIPDLKNTKNLSQKEQKRKEGELILKELEPSDYVVLMDENGKEFTSRKFSEWIAKKQHLGSRKVSFIIGGPYGFDEAVINQSEFKIALSKMTFSHQMVRLFFVEQIYRAFSILHNLPYHHD</sequence>
<evidence type="ECO:0000256" key="5">
    <source>
        <dbReference type="HAMAP-Rule" id="MF_00658"/>
    </source>
</evidence>
<dbReference type="PANTHER" id="PTHR33603:SF1">
    <property type="entry name" value="RIBOSOMAL RNA LARGE SUBUNIT METHYLTRANSFERASE H"/>
    <property type="match status" value="1"/>
</dbReference>
<dbReference type="RefSeq" id="WP_166399211.1">
    <property type="nucleotide sequence ID" value="NZ_JAANAS010000002.1"/>
</dbReference>
<evidence type="ECO:0000256" key="4">
    <source>
        <dbReference type="ARBA" id="ARBA00038303"/>
    </source>
</evidence>
<dbReference type="Gene3D" id="3.40.1280.10">
    <property type="match status" value="1"/>
</dbReference>
<comment type="caution">
    <text evidence="6">The sequence shown here is derived from an EMBL/GenBank/DDBJ whole genome shotgun (WGS) entry which is preliminary data.</text>
</comment>
<keyword evidence="1 5" id="KW-0489">Methyltransferase</keyword>
<reference evidence="6" key="1">
    <citation type="submission" date="2020-03" db="EMBL/GenBank/DDBJ databases">
        <title>Psychroflexus Maritimus sp. nov., isolate from marine sediment.</title>
        <authorList>
            <person name="Zhong Y.-L."/>
        </authorList>
    </citation>
    <scope>NUCLEOTIDE SEQUENCE</scope>
    <source>
        <strain evidence="6">C1</strain>
    </source>
</reference>
<keyword evidence="5" id="KW-0963">Cytoplasm</keyword>